<gene>
    <name evidence="1" type="ORF">WY13_00955</name>
</gene>
<organism evidence="1 2">
    <name type="scientific">Clostridium ljungdahlii</name>
    <dbReference type="NCBI Taxonomy" id="1538"/>
    <lineage>
        <taxon>Bacteria</taxon>
        <taxon>Bacillati</taxon>
        <taxon>Bacillota</taxon>
        <taxon>Clostridia</taxon>
        <taxon>Eubacteriales</taxon>
        <taxon>Clostridiaceae</taxon>
        <taxon>Clostridium</taxon>
    </lineage>
</organism>
<dbReference type="AlphaFoldDB" id="A0A162NA61"/>
<proteinExistence type="predicted"/>
<sequence>MINKIDEMVLKLKGEEMSKIEREWLFTDLYVAVQPEFSKIIRRYFTKKNLLGFTFDVTDYESRFAQIIQDAITDFDKNKGTFMALLCAYADIQFKDITRYNLAQKRFDMKQRACSFDELFEGNGVDIEDLGQANLLECDTALSIIKEFIKTDKEGQIISILASCGNKNDRKEMLKDYFNGKYGATERKKVQRVRERLAKNLLSSGIFL</sequence>
<evidence type="ECO:0000313" key="2">
    <source>
        <dbReference type="Proteomes" id="UP000077407"/>
    </source>
</evidence>
<protein>
    <submittedName>
        <fullName evidence="1">Uncharacterized protein</fullName>
    </submittedName>
</protein>
<dbReference type="RefSeq" id="WP_063554536.1">
    <property type="nucleotide sequence ID" value="NZ_LITT01000009.1"/>
</dbReference>
<dbReference type="Proteomes" id="UP000077407">
    <property type="component" value="Unassembled WGS sequence"/>
</dbReference>
<dbReference type="OrthoDB" id="10011935at2"/>
<dbReference type="PATRIC" id="fig|1538.10.peg.1460"/>
<dbReference type="EMBL" id="LITT01000009">
    <property type="protein sequence ID" value="OAA90889.1"/>
    <property type="molecule type" value="Genomic_DNA"/>
</dbReference>
<accession>A0A162NA61</accession>
<reference evidence="1 2" key="1">
    <citation type="journal article" date="2015" name="Biotechnol. Bioeng.">
        <title>Genome sequence and phenotypic characterization of Caulobacter segnis.</title>
        <authorList>
            <person name="Patel S."/>
            <person name="Fletcher B."/>
            <person name="Scott D.C."/>
            <person name="Ely B."/>
        </authorList>
    </citation>
    <scope>NUCLEOTIDE SEQUENCE [LARGE SCALE GENOMIC DNA]</scope>
    <source>
        <strain evidence="1 2">ERI-2</strain>
    </source>
</reference>
<evidence type="ECO:0000313" key="1">
    <source>
        <dbReference type="EMBL" id="OAA90889.1"/>
    </source>
</evidence>
<name>A0A162NA61_9CLOT</name>
<comment type="caution">
    <text evidence="1">The sequence shown here is derived from an EMBL/GenBank/DDBJ whole genome shotgun (WGS) entry which is preliminary data.</text>
</comment>